<accession>A0A1A9VKT6</accession>
<dbReference type="EnsemblMetazoa" id="GAUT040000-RA">
    <property type="protein sequence ID" value="GAUT040000-PA"/>
    <property type="gene ID" value="GAUT040000"/>
</dbReference>
<protein>
    <submittedName>
        <fullName evidence="1">Uncharacterized protein</fullName>
    </submittedName>
</protein>
<keyword evidence="2" id="KW-1185">Reference proteome</keyword>
<name>A0A1A9VKT6_GLOAU</name>
<dbReference type="Proteomes" id="UP000078200">
    <property type="component" value="Unassembled WGS sequence"/>
</dbReference>
<dbReference type="VEuPathDB" id="VectorBase:GAUT040000"/>
<reference evidence="1" key="1">
    <citation type="submission" date="2020-05" db="UniProtKB">
        <authorList>
            <consortium name="EnsemblMetazoa"/>
        </authorList>
    </citation>
    <scope>IDENTIFICATION</scope>
    <source>
        <strain evidence="1">TTRI</strain>
    </source>
</reference>
<evidence type="ECO:0000313" key="2">
    <source>
        <dbReference type="Proteomes" id="UP000078200"/>
    </source>
</evidence>
<dbReference type="AlphaFoldDB" id="A0A1A9VKT6"/>
<sequence>MMKHYDERKQLQVLLMTSKYLTIHFGLKFLKTCSVSKTNVKANFSYVSKPTRRTASLGRKSFYFNKLLQKKCGVKSKWVTLNPEASQKERKSMNMSREYENPLNQLVSLIPNAKSELLIKPIKIPQQQQQQHKYQH</sequence>
<organism evidence="1 2">
    <name type="scientific">Glossina austeni</name>
    <name type="common">Savannah tsetse fly</name>
    <dbReference type="NCBI Taxonomy" id="7395"/>
    <lineage>
        <taxon>Eukaryota</taxon>
        <taxon>Metazoa</taxon>
        <taxon>Ecdysozoa</taxon>
        <taxon>Arthropoda</taxon>
        <taxon>Hexapoda</taxon>
        <taxon>Insecta</taxon>
        <taxon>Pterygota</taxon>
        <taxon>Neoptera</taxon>
        <taxon>Endopterygota</taxon>
        <taxon>Diptera</taxon>
        <taxon>Brachycera</taxon>
        <taxon>Muscomorpha</taxon>
        <taxon>Hippoboscoidea</taxon>
        <taxon>Glossinidae</taxon>
        <taxon>Glossina</taxon>
    </lineage>
</organism>
<evidence type="ECO:0000313" key="1">
    <source>
        <dbReference type="EnsemblMetazoa" id="GAUT040000-PA"/>
    </source>
</evidence>
<proteinExistence type="predicted"/>